<evidence type="ECO:0000256" key="2">
    <source>
        <dbReference type="SAM" id="SignalP"/>
    </source>
</evidence>
<feature type="chain" id="PRO_5007132522" description="Beta-lactamase class A catalytic domain-containing protein" evidence="2">
    <location>
        <begin position="27"/>
        <end position="337"/>
    </location>
</feature>
<dbReference type="OrthoDB" id="108135at2"/>
<dbReference type="GO" id="GO:0046677">
    <property type="term" value="P:response to antibiotic"/>
    <property type="evidence" value="ECO:0007669"/>
    <property type="project" value="InterPro"/>
</dbReference>
<evidence type="ECO:0000259" key="3">
    <source>
        <dbReference type="Pfam" id="PF13354"/>
    </source>
</evidence>
<dbReference type="InterPro" id="IPR045155">
    <property type="entry name" value="Beta-lactam_cat"/>
</dbReference>
<proteinExistence type="predicted"/>
<dbReference type="InterPro" id="IPR000871">
    <property type="entry name" value="Beta-lactam_class-A"/>
</dbReference>
<dbReference type="EMBL" id="LMTR01000075">
    <property type="protein sequence ID" value="KWT65841.1"/>
    <property type="molecule type" value="Genomic_DNA"/>
</dbReference>
<evidence type="ECO:0000313" key="5">
    <source>
        <dbReference type="Proteomes" id="UP000059074"/>
    </source>
</evidence>
<protein>
    <recommendedName>
        <fullName evidence="3">Beta-lactamase class A catalytic domain-containing protein</fullName>
    </recommendedName>
</protein>
<comment type="caution">
    <text evidence="4">The sequence shown here is derived from an EMBL/GenBank/DDBJ whole genome shotgun (WGS) entry which is preliminary data.</text>
</comment>
<dbReference type="GO" id="GO:0030655">
    <property type="term" value="P:beta-lactam antibiotic catabolic process"/>
    <property type="evidence" value="ECO:0007669"/>
    <property type="project" value="InterPro"/>
</dbReference>
<dbReference type="PATRIC" id="fig|121290.4.peg.2000"/>
<keyword evidence="5" id="KW-1185">Reference proteome</keyword>
<evidence type="ECO:0000256" key="1">
    <source>
        <dbReference type="ARBA" id="ARBA00001526"/>
    </source>
</evidence>
<dbReference type="SUPFAM" id="SSF56601">
    <property type="entry name" value="beta-lactamase/transpeptidase-like"/>
    <property type="match status" value="1"/>
</dbReference>
<dbReference type="Pfam" id="PF13354">
    <property type="entry name" value="Beta-lactamase2"/>
    <property type="match status" value="1"/>
</dbReference>
<evidence type="ECO:0000313" key="4">
    <source>
        <dbReference type="EMBL" id="KWT65841.1"/>
    </source>
</evidence>
<dbReference type="PANTHER" id="PTHR35333">
    <property type="entry name" value="BETA-LACTAMASE"/>
    <property type="match status" value="1"/>
</dbReference>
<feature type="domain" description="Beta-lactamase class A catalytic" evidence="3">
    <location>
        <begin position="58"/>
        <end position="274"/>
    </location>
</feature>
<organism evidence="4 5">
    <name type="scientific">Hyphomicrobium sulfonivorans</name>
    <dbReference type="NCBI Taxonomy" id="121290"/>
    <lineage>
        <taxon>Bacteria</taxon>
        <taxon>Pseudomonadati</taxon>
        <taxon>Pseudomonadota</taxon>
        <taxon>Alphaproteobacteria</taxon>
        <taxon>Hyphomicrobiales</taxon>
        <taxon>Hyphomicrobiaceae</taxon>
        <taxon>Hyphomicrobium</taxon>
    </lineage>
</organism>
<dbReference type="Proteomes" id="UP000059074">
    <property type="component" value="Unassembled WGS sequence"/>
</dbReference>
<comment type="catalytic activity">
    <reaction evidence="1">
        <text>a beta-lactam + H2O = a substituted beta-amino acid</text>
        <dbReference type="Rhea" id="RHEA:20401"/>
        <dbReference type="ChEBI" id="CHEBI:15377"/>
        <dbReference type="ChEBI" id="CHEBI:35627"/>
        <dbReference type="ChEBI" id="CHEBI:140347"/>
        <dbReference type="EC" id="3.5.2.6"/>
    </reaction>
</comment>
<accession>A0A109BBS2</accession>
<sequence>MRRRQFLSSAVGAAAIAALSDTGASAASVVGSAGGGAIPHVLAPFLALPGVKGAQIDVDHADQPWRASYNADAALFCGSCFKTFVLAAYLQELEAGRQDEAEQLGIDDSNRTLSGPVYEHVSGAIAARYVLEAMIAHSDNTATDAIMNRVGTERVRKFIAEAGLKDVRIPDSTRKFFSYLTGAQPGADLGWKALSEIVQNDKGDTSKYRPALNDVSTMATPASQLVDYYKRVLSGAFFKQPETLAEFRRISAMADGIVASVPAGTAAYGKGGSIDWNGFHCMAIGGQMMVRAVPVTFSFIVNWNDADGPQDKTVAAYVKSVASVLTKVHDKITQAQS</sequence>
<feature type="signal peptide" evidence="2">
    <location>
        <begin position="1"/>
        <end position="26"/>
    </location>
</feature>
<dbReference type="GO" id="GO:0008800">
    <property type="term" value="F:beta-lactamase activity"/>
    <property type="evidence" value="ECO:0007669"/>
    <property type="project" value="UniProtKB-EC"/>
</dbReference>
<dbReference type="STRING" id="121290.APY04_2688"/>
<reference evidence="4 5" key="1">
    <citation type="submission" date="2015-10" db="EMBL/GenBank/DDBJ databases">
        <title>Transcriptomic analysis of a linuron degrading triple-species bacterial consortium.</title>
        <authorList>
            <person name="Albers P."/>
        </authorList>
    </citation>
    <scope>NUCLEOTIDE SEQUENCE [LARGE SCALE GENOMIC DNA]</scope>
    <source>
        <strain evidence="4 5">WDL6</strain>
    </source>
</reference>
<dbReference type="InterPro" id="IPR012338">
    <property type="entry name" value="Beta-lactam/transpept-like"/>
</dbReference>
<gene>
    <name evidence="4" type="ORF">APY04_2688</name>
</gene>
<dbReference type="AlphaFoldDB" id="A0A109BBS2"/>
<dbReference type="PANTHER" id="PTHR35333:SF5">
    <property type="entry name" value="CONSERVED LIPOPROTEIN LPQF-RELATED"/>
    <property type="match status" value="1"/>
</dbReference>
<dbReference type="RefSeq" id="WP_068463285.1">
    <property type="nucleotide sequence ID" value="NZ_LMTR01000075.1"/>
</dbReference>
<keyword evidence="2" id="KW-0732">Signal</keyword>
<name>A0A109BBS2_HYPSL</name>
<dbReference type="Gene3D" id="3.40.710.10">
    <property type="entry name" value="DD-peptidase/beta-lactamase superfamily"/>
    <property type="match status" value="1"/>
</dbReference>